<comment type="similarity">
    <text evidence="2 11">Belongs to the spermidine/spermine synthase family.</text>
</comment>
<reference evidence="13" key="1">
    <citation type="submission" date="2021-12" db="EMBL/GenBank/DDBJ databases">
        <authorList>
            <person name="King R."/>
        </authorList>
    </citation>
    <scope>NUCLEOTIDE SEQUENCE</scope>
</reference>
<dbReference type="PROSITE" id="PS01330">
    <property type="entry name" value="PABS_1"/>
    <property type="match status" value="1"/>
</dbReference>
<dbReference type="GO" id="GO:0008295">
    <property type="term" value="P:spermidine biosynthetic process"/>
    <property type="evidence" value="ECO:0007669"/>
    <property type="project" value="TreeGrafter"/>
</dbReference>
<dbReference type="PROSITE" id="PS51006">
    <property type="entry name" value="PABS_2"/>
    <property type="match status" value="1"/>
</dbReference>
<sequence>MDSIKSGWFSEFSPLWPGICLSLEVEDVLHKEKSDFQDVMILKTKSNGTALILDGVIQCTESDEFSYQEMISFLPLCSHPCPRNVLIVGGGDGGVAREVSKHPDVQLIDQVEIDRSVIEVSKKYLPFMSQGFQSPKLNLHVADGFAFMEKCDQKYDVIITDSSDPVGPAESLFQHNYFKLMRKALKPGGIVCSQAGAVWIDKHTVVSTFSHCLKEFKSVAYGIVSVPTYPTGQIGFVLGSLNPDTNFKVPLRKFSDEELDKMNCRYYSSDIHASAFVLPRFAVKLLEDAKRGDISQQNGKTVK</sequence>
<dbReference type="Gene3D" id="2.30.140.10">
    <property type="entry name" value="Spermidine synthase, tetramerisation domain"/>
    <property type="match status" value="1"/>
</dbReference>
<dbReference type="SUPFAM" id="SSF53335">
    <property type="entry name" value="S-adenosyl-L-methionine-dependent methyltransferases"/>
    <property type="match status" value="1"/>
</dbReference>
<dbReference type="AlphaFoldDB" id="A0A9P0A1I4"/>
<keyword evidence="5 10" id="KW-0808">Transferase</keyword>
<accession>A0A9P0A1I4</accession>
<evidence type="ECO:0000313" key="13">
    <source>
        <dbReference type="EMBL" id="CAH0382258.1"/>
    </source>
</evidence>
<evidence type="ECO:0000256" key="3">
    <source>
        <dbReference type="ARBA" id="ARBA00011774"/>
    </source>
</evidence>
<dbReference type="InterPro" id="IPR037163">
    <property type="entry name" value="Spermidine_synt_N_sf"/>
</dbReference>
<proteinExistence type="inferred from homology"/>
<evidence type="ECO:0000256" key="5">
    <source>
        <dbReference type="ARBA" id="ARBA00022679"/>
    </source>
</evidence>
<dbReference type="CDD" id="cd02440">
    <property type="entry name" value="AdoMet_MTases"/>
    <property type="match status" value="1"/>
</dbReference>
<evidence type="ECO:0000259" key="12">
    <source>
        <dbReference type="PROSITE" id="PS51006"/>
    </source>
</evidence>
<dbReference type="InterPro" id="IPR030373">
    <property type="entry name" value="PABS_CS"/>
</dbReference>
<evidence type="ECO:0000256" key="1">
    <source>
        <dbReference type="ARBA" id="ARBA00005123"/>
    </source>
</evidence>
<dbReference type="Gene3D" id="3.40.50.150">
    <property type="entry name" value="Vaccinia Virus protein VP39"/>
    <property type="match status" value="1"/>
</dbReference>
<evidence type="ECO:0000256" key="7">
    <source>
        <dbReference type="ARBA" id="ARBA00053963"/>
    </source>
</evidence>
<gene>
    <name evidence="13" type="ORF">BEMITA_LOCUS1817</name>
</gene>
<dbReference type="EC" id="2.5.1.16" evidence="4"/>
<dbReference type="FunFam" id="3.40.50.150:FF:000013">
    <property type="entry name" value="Spermidine synthase"/>
    <property type="match status" value="1"/>
</dbReference>
<evidence type="ECO:0000256" key="11">
    <source>
        <dbReference type="RuleBase" id="RU003836"/>
    </source>
</evidence>
<dbReference type="FunFam" id="2.30.140.10:FF:000001">
    <property type="entry name" value="SPE3p Spermidine synthase"/>
    <property type="match status" value="1"/>
</dbReference>
<keyword evidence="14" id="KW-1185">Reference proteome</keyword>
<dbReference type="PANTHER" id="PTHR11558">
    <property type="entry name" value="SPERMIDINE/SPERMINE SYNTHASE"/>
    <property type="match status" value="1"/>
</dbReference>
<dbReference type="InterPro" id="IPR035246">
    <property type="entry name" value="Spermidine_synt_N"/>
</dbReference>
<dbReference type="Proteomes" id="UP001152759">
    <property type="component" value="Chromosome 1"/>
</dbReference>
<feature type="active site" description="Proton acceptor" evidence="10">
    <location>
        <position position="161"/>
    </location>
</feature>
<dbReference type="InterPro" id="IPR001045">
    <property type="entry name" value="Spermi_synthase"/>
</dbReference>
<dbReference type="KEGG" id="btab:109033128"/>
<comment type="subunit">
    <text evidence="3">Homodimer or homotetramer.</text>
</comment>
<name>A0A9P0A1I4_BEMTA</name>
<evidence type="ECO:0000256" key="2">
    <source>
        <dbReference type="ARBA" id="ARBA00007867"/>
    </source>
</evidence>
<feature type="domain" description="PABS" evidence="12">
    <location>
        <begin position="6"/>
        <end position="241"/>
    </location>
</feature>
<dbReference type="Pfam" id="PF17284">
    <property type="entry name" value="Spermine_synt_N"/>
    <property type="match status" value="1"/>
</dbReference>
<dbReference type="EMBL" id="OU963862">
    <property type="protein sequence ID" value="CAH0382258.1"/>
    <property type="molecule type" value="Genomic_DNA"/>
</dbReference>
<dbReference type="NCBIfam" id="TIGR00417">
    <property type="entry name" value="speE"/>
    <property type="match status" value="1"/>
</dbReference>
<evidence type="ECO:0000256" key="8">
    <source>
        <dbReference type="ARBA" id="ARBA00072554"/>
    </source>
</evidence>
<dbReference type="PANTHER" id="PTHR11558:SF11">
    <property type="entry name" value="SPERMIDINE SYNTHASE"/>
    <property type="match status" value="1"/>
</dbReference>
<dbReference type="Pfam" id="PF01564">
    <property type="entry name" value="Spermine_synth"/>
    <property type="match status" value="1"/>
</dbReference>
<evidence type="ECO:0000313" key="14">
    <source>
        <dbReference type="Proteomes" id="UP001152759"/>
    </source>
</evidence>
<dbReference type="NCBIfam" id="NF002010">
    <property type="entry name" value="PRK00811.1"/>
    <property type="match status" value="1"/>
</dbReference>
<evidence type="ECO:0000256" key="4">
    <source>
        <dbReference type="ARBA" id="ARBA00012455"/>
    </source>
</evidence>
<dbReference type="HAMAP" id="MF_00198">
    <property type="entry name" value="Spermidine_synth"/>
    <property type="match status" value="1"/>
</dbReference>
<evidence type="ECO:0000256" key="9">
    <source>
        <dbReference type="ARBA" id="ARBA00082964"/>
    </source>
</evidence>
<evidence type="ECO:0000256" key="6">
    <source>
        <dbReference type="ARBA" id="ARBA00049307"/>
    </source>
</evidence>
<dbReference type="GO" id="GO:0004766">
    <property type="term" value="F:spermidine synthase activity"/>
    <property type="evidence" value="ECO:0007669"/>
    <property type="project" value="UniProtKB-EC"/>
</dbReference>
<dbReference type="InterPro" id="IPR030374">
    <property type="entry name" value="PABS"/>
</dbReference>
<dbReference type="InterPro" id="IPR029063">
    <property type="entry name" value="SAM-dependent_MTases_sf"/>
</dbReference>
<dbReference type="GO" id="GO:0005829">
    <property type="term" value="C:cytosol"/>
    <property type="evidence" value="ECO:0007669"/>
    <property type="project" value="TreeGrafter"/>
</dbReference>
<keyword evidence="10" id="KW-0620">Polyamine biosynthesis</keyword>
<dbReference type="OrthoDB" id="38125at2759"/>
<comment type="function">
    <text evidence="7">Catalyzes the production of spermidine from putrescine and decarboxylated S-adenosylmethionine (dcSAM). Has a strong preference for putrescine as substrate, and has very low activity towards 1,3-diaminopropane. Has extremely low activity towards spermidine.</text>
</comment>
<protein>
    <recommendedName>
        <fullName evidence="8">Spermidine synthase</fullName>
        <ecNumber evidence="4">2.5.1.16</ecNumber>
    </recommendedName>
    <alternativeName>
        <fullName evidence="9">Putrescine aminopropyltransferase</fullName>
    </alternativeName>
</protein>
<evidence type="ECO:0000256" key="10">
    <source>
        <dbReference type="PROSITE-ProRule" id="PRU00354"/>
    </source>
</evidence>
<comment type="pathway">
    <text evidence="1">Amine and polyamine biosynthesis; spermidine biosynthesis; spermidine from putrescine: step 1/1.</text>
</comment>
<comment type="catalytic activity">
    <reaction evidence="6">
        <text>S-adenosyl 3-(methylsulfanyl)propylamine + putrescine = S-methyl-5'-thioadenosine + spermidine + H(+)</text>
        <dbReference type="Rhea" id="RHEA:12721"/>
        <dbReference type="ChEBI" id="CHEBI:15378"/>
        <dbReference type="ChEBI" id="CHEBI:17509"/>
        <dbReference type="ChEBI" id="CHEBI:57443"/>
        <dbReference type="ChEBI" id="CHEBI:57834"/>
        <dbReference type="ChEBI" id="CHEBI:326268"/>
        <dbReference type="EC" id="2.5.1.16"/>
    </reaction>
</comment>
<organism evidence="13 14">
    <name type="scientific">Bemisia tabaci</name>
    <name type="common">Sweetpotato whitefly</name>
    <name type="synonym">Aleurodes tabaci</name>
    <dbReference type="NCBI Taxonomy" id="7038"/>
    <lineage>
        <taxon>Eukaryota</taxon>
        <taxon>Metazoa</taxon>
        <taxon>Ecdysozoa</taxon>
        <taxon>Arthropoda</taxon>
        <taxon>Hexapoda</taxon>
        <taxon>Insecta</taxon>
        <taxon>Pterygota</taxon>
        <taxon>Neoptera</taxon>
        <taxon>Paraneoptera</taxon>
        <taxon>Hemiptera</taxon>
        <taxon>Sternorrhyncha</taxon>
        <taxon>Aleyrodoidea</taxon>
        <taxon>Aleyrodidae</taxon>
        <taxon>Aleyrodinae</taxon>
        <taxon>Bemisia</taxon>
    </lineage>
</organism>